<accession>A0A9P6G6D8</accession>
<dbReference type="EMBL" id="WJXW01000015">
    <property type="protein sequence ID" value="KAF9729932.1"/>
    <property type="molecule type" value="Genomic_DNA"/>
</dbReference>
<sequence>MACAHSPSEIEVAPAQIRSITDLYKKLNYGNRGLDHCTRFIDGIRLFQRKFVVAALHGIDLRERRLPQYQEALTQMTTLFLDEHGNGNTYWPSDPTAANFNSLQYSTDRTIIEQTTRQLIYLLNLQQRRYSKYKQKPKLIEQGLKAPSGTIPQKRSKIVPSTRRLRPIAPKPMRSSLGGMTKVSPSDRVDNIDPDRFYPPPISSIEARLSHDAVTGVGPQDQMSVPPNESDASRRAQVDSNIDPNLEPIFLPAPTRHHSMADRSRSPSNQSRSNAPSKADGAPRSTRSISAIFPISSRNTTEQDTDNFSTAIPGPIVAPSKPNKASIRFTYQVILSRAPIYHVTNWRPEGYFSEKSLTELINELPFRNKDSIIGLMIRLTGPGIIMEQTVVRNADARDDYDVVMEELTDGAKLCLKNHKRTNLGSNLVMKFKIEAVRGGVFDEDKQDEDDGVMSS</sequence>
<organism evidence="2 3">
    <name type="scientific">Paraphaeosphaeria minitans</name>
    <dbReference type="NCBI Taxonomy" id="565426"/>
    <lineage>
        <taxon>Eukaryota</taxon>
        <taxon>Fungi</taxon>
        <taxon>Dikarya</taxon>
        <taxon>Ascomycota</taxon>
        <taxon>Pezizomycotina</taxon>
        <taxon>Dothideomycetes</taxon>
        <taxon>Pleosporomycetidae</taxon>
        <taxon>Pleosporales</taxon>
        <taxon>Massarineae</taxon>
        <taxon>Didymosphaeriaceae</taxon>
        <taxon>Paraphaeosphaeria</taxon>
    </lineage>
</organism>
<comment type="caution">
    <text evidence="2">The sequence shown here is derived from an EMBL/GenBank/DDBJ whole genome shotgun (WGS) entry which is preliminary data.</text>
</comment>
<feature type="region of interest" description="Disordered" evidence="1">
    <location>
        <begin position="168"/>
        <end position="203"/>
    </location>
</feature>
<keyword evidence="3" id="KW-1185">Reference proteome</keyword>
<name>A0A9P6G6D8_9PLEO</name>
<feature type="compositionally biased region" description="Low complexity" evidence="1">
    <location>
        <begin position="266"/>
        <end position="277"/>
    </location>
</feature>
<feature type="region of interest" description="Disordered" evidence="1">
    <location>
        <begin position="216"/>
        <end position="314"/>
    </location>
</feature>
<reference evidence="2" key="1">
    <citation type="journal article" date="2020" name="Mol. Plant Microbe Interact.">
        <title>Genome Sequence of the Biocontrol Agent Coniothyrium minitans strain Conio (IMI 134523).</title>
        <authorList>
            <person name="Patel D."/>
            <person name="Shittu T.A."/>
            <person name="Baroncelli R."/>
            <person name="Muthumeenakshi S."/>
            <person name="Osborne T.H."/>
            <person name="Janganan T.K."/>
            <person name="Sreenivasaprasad S."/>
        </authorList>
    </citation>
    <scope>NUCLEOTIDE SEQUENCE</scope>
    <source>
        <strain evidence="2">Conio</strain>
    </source>
</reference>
<evidence type="ECO:0000313" key="2">
    <source>
        <dbReference type="EMBL" id="KAF9729932.1"/>
    </source>
</evidence>
<gene>
    <name evidence="2" type="ORF">PMIN01_11865</name>
</gene>
<proteinExistence type="predicted"/>
<dbReference type="OrthoDB" id="5138733at2759"/>
<feature type="compositionally biased region" description="Basic and acidic residues" evidence="1">
    <location>
        <begin position="185"/>
        <end position="196"/>
    </location>
</feature>
<dbReference type="Proteomes" id="UP000756921">
    <property type="component" value="Unassembled WGS sequence"/>
</dbReference>
<dbReference type="AlphaFoldDB" id="A0A9P6G6D8"/>
<protein>
    <submittedName>
        <fullName evidence="2">Uncharacterized protein</fullName>
    </submittedName>
</protein>
<evidence type="ECO:0000256" key="1">
    <source>
        <dbReference type="SAM" id="MobiDB-lite"/>
    </source>
</evidence>
<feature type="compositionally biased region" description="Polar residues" evidence="1">
    <location>
        <begin position="296"/>
        <end position="310"/>
    </location>
</feature>
<evidence type="ECO:0000313" key="3">
    <source>
        <dbReference type="Proteomes" id="UP000756921"/>
    </source>
</evidence>